<evidence type="ECO:0000256" key="1">
    <source>
        <dbReference type="SAM" id="MobiDB-lite"/>
    </source>
</evidence>
<feature type="domain" description="CRISPR-associated protein CXXC-CXXC" evidence="2">
    <location>
        <begin position="269"/>
        <end position="331"/>
    </location>
</feature>
<proteinExistence type="predicted"/>
<dbReference type="Pfam" id="PF09706">
    <property type="entry name" value="Cas_CXXC_CXXC"/>
    <property type="match status" value="1"/>
</dbReference>
<dbReference type="InterPro" id="IPR019121">
    <property type="entry name" value="CRISPR-assoc_CXXC-CXXC_dom"/>
</dbReference>
<keyword evidence="4" id="KW-1185">Reference proteome</keyword>
<sequence>MKLRVYQNDWFLNMGIVGFMTILEKADKLYDSVIIKDNYLEFDSKLLQDFSGYYFQYFMDEYRISDRLKRTLQNYKGVIKKNPDKIKEYLKRVKETVKHQADKVKKFDKENYNELKVKMDLLGKIKNYEQFEDVEKYMDDILEIFKKQHIDEKLTLNLYKYVVGDNYFGQVSFFNVNKASYDLEGLKKVMYNDYVLSIVSYGDLIDAIESEDLEEVKKVVSEKLDFFKEEVESKNISKNSIKNIEKIYKEVFKYINKKKGVKEIKEYIDSLSTCKMCGDYSGIVSNYTESNFAPLAVSAANSTNLYWNRDTTFEICDICKLMLFCTPAGATIVNKRYLTNEENEFYSYLNVDTSLKELYKKNQSLRVQRDKENPFGETILDIAEENQKKSEWQLQNILFVEFKGSIEAKKSKINYFDMPVYLAKFISKEYRLIKFIYDTNLKNSIMDYLLNEKDLKSLIFVKLRDYLDEESRNIIKSNRNTIDVFKTVKIRALLQVYKKGGNDMNKKVLHFRLDEIRKMGLQVREKYNERKEDKKIASIGYRLLNLIKSGNKVDFMNDFFKIIVGFELIVPKSVINVMSERDFDFETFGYAFISGLLGEEDENRKGNNDQKINENKENKQDEQ</sequence>
<gene>
    <name evidence="3" type="primary">cas8a1</name>
    <name evidence="3" type="ORF">LIP50_06475</name>
</gene>
<organism evidence="3 4">
    <name type="scientific">Intestinibacter bartlettii</name>
    <dbReference type="NCBI Taxonomy" id="261299"/>
    <lineage>
        <taxon>Bacteria</taxon>
        <taxon>Bacillati</taxon>
        <taxon>Bacillota</taxon>
        <taxon>Clostridia</taxon>
        <taxon>Peptostreptococcales</taxon>
        <taxon>Peptostreptococcaceae</taxon>
        <taxon>Intestinibacter</taxon>
    </lineage>
</organism>
<accession>A0ABS8CWK0</accession>
<feature type="compositionally biased region" description="Basic and acidic residues" evidence="1">
    <location>
        <begin position="602"/>
        <end position="623"/>
    </location>
</feature>
<evidence type="ECO:0000259" key="2">
    <source>
        <dbReference type="Pfam" id="PF09706"/>
    </source>
</evidence>
<dbReference type="Proteomes" id="UP001299409">
    <property type="component" value="Unassembled WGS sequence"/>
</dbReference>
<dbReference type="NCBIfam" id="TIGR01908">
    <property type="entry name" value="cas_CXXC_CXXC"/>
    <property type="match status" value="1"/>
</dbReference>
<evidence type="ECO:0000313" key="4">
    <source>
        <dbReference type="Proteomes" id="UP001299409"/>
    </source>
</evidence>
<evidence type="ECO:0000313" key="3">
    <source>
        <dbReference type="EMBL" id="MCB5445849.1"/>
    </source>
</evidence>
<name>A0ABS8CWK0_9FIRM</name>
<comment type="caution">
    <text evidence="3">The sequence shown here is derived from an EMBL/GenBank/DDBJ whole genome shotgun (WGS) entry which is preliminary data.</text>
</comment>
<reference evidence="3 4" key="1">
    <citation type="submission" date="2021-10" db="EMBL/GenBank/DDBJ databases">
        <title>Collection of gut derived symbiotic bacterial strains cultured from healthy donors.</title>
        <authorList>
            <person name="Lin H."/>
            <person name="Littmann E."/>
            <person name="Claire K."/>
            <person name="Pamer E."/>
        </authorList>
    </citation>
    <scope>NUCLEOTIDE SEQUENCE [LARGE SCALE GENOMIC DNA]</scope>
    <source>
        <strain evidence="3 4">MSK.17.68</strain>
    </source>
</reference>
<protein>
    <submittedName>
        <fullName evidence="3">Type I-B CRISPR-associated protein Cas8b1/Cst1</fullName>
    </submittedName>
</protein>
<dbReference type="EMBL" id="JAJBMB010000005">
    <property type="protein sequence ID" value="MCB5445849.1"/>
    <property type="molecule type" value="Genomic_DNA"/>
</dbReference>
<feature type="region of interest" description="Disordered" evidence="1">
    <location>
        <begin position="601"/>
        <end position="623"/>
    </location>
</feature>
<dbReference type="RefSeq" id="WP_226914605.1">
    <property type="nucleotide sequence ID" value="NZ_BAABXU010000001.1"/>
</dbReference>
<dbReference type="InterPro" id="IPR010180">
    <property type="entry name" value="CRISPR-assoc_prot_CXXC-CXXC"/>
</dbReference>